<dbReference type="RefSeq" id="WP_067761466.1">
    <property type="nucleotide sequence ID" value="NZ_CP015772.1"/>
</dbReference>
<name>A0A1A9I7H9_9BACT</name>
<keyword evidence="5" id="KW-0862">Zinc</keyword>
<evidence type="ECO:0000259" key="7">
    <source>
        <dbReference type="Pfam" id="PF00246"/>
    </source>
</evidence>
<dbReference type="AlphaFoldDB" id="A0A1A9I7H9"/>
<evidence type="ECO:0000256" key="1">
    <source>
        <dbReference type="ARBA" id="ARBA00001947"/>
    </source>
</evidence>
<dbReference type="OrthoDB" id="9758209at2"/>
<evidence type="ECO:0000256" key="4">
    <source>
        <dbReference type="ARBA" id="ARBA00022801"/>
    </source>
</evidence>
<evidence type="ECO:0000313" key="9">
    <source>
        <dbReference type="Proteomes" id="UP000077667"/>
    </source>
</evidence>
<evidence type="ECO:0000256" key="3">
    <source>
        <dbReference type="ARBA" id="ARBA00022670"/>
    </source>
</evidence>
<dbReference type="Pfam" id="PF00246">
    <property type="entry name" value="Peptidase_M14"/>
    <property type="match status" value="1"/>
</dbReference>
<keyword evidence="4" id="KW-0378">Hydrolase</keyword>
<keyword evidence="9" id="KW-1185">Reference proteome</keyword>
<organism evidence="8 9">
    <name type="scientific">Niabella ginsenosidivorans</name>
    <dbReference type="NCBI Taxonomy" id="1176587"/>
    <lineage>
        <taxon>Bacteria</taxon>
        <taxon>Pseudomonadati</taxon>
        <taxon>Bacteroidota</taxon>
        <taxon>Chitinophagia</taxon>
        <taxon>Chitinophagales</taxon>
        <taxon>Chitinophagaceae</taxon>
        <taxon>Niabella</taxon>
    </lineage>
</organism>
<dbReference type="PANTHER" id="PTHR11705:SF143">
    <property type="entry name" value="SLL0236 PROTEIN"/>
    <property type="match status" value="1"/>
</dbReference>
<evidence type="ECO:0000313" key="8">
    <source>
        <dbReference type="EMBL" id="ANH83638.1"/>
    </source>
</evidence>
<protein>
    <submittedName>
        <fullName evidence="8">Peptidase</fullName>
    </submittedName>
</protein>
<comment type="cofactor">
    <cofactor evidence="1">
        <name>Zn(2+)</name>
        <dbReference type="ChEBI" id="CHEBI:29105"/>
    </cofactor>
</comment>
<gene>
    <name evidence="8" type="ORF">A8C56_01575</name>
</gene>
<dbReference type="CDD" id="cd06240">
    <property type="entry name" value="M14-like"/>
    <property type="match status" value="1"/>
</dbReference>
<dbReference type="STRING" id="1176587.A8C56_01575"/>
<keyword evidence="6" id="KW-0482">Metalloprotease</keyword>
<dbReference type="GO" id="GO:0005615">
    <property type="term" value="C:extracellular space"/>
    <property type="evidence" value="ECO:0007669"/>
    <property type="project" value="TreeGrafter"/>
</dbReference>
<evidence type="ECO:0000256" key="2">
    <source>
        <dbReference type="ARBA" id="ARBA00005988"/>
    </source>
</evidence>
<evidence type="ECO:0000256" key="6">
    <source>
        <dbReference type="ARBA" id="ARBA00023049"/>
    </source>
</evidence>
<dbReference type="Gene3D" id="3.40.630.10">
    <property type="entry name" value="Zn peptidases"/>
    <property type="match status" value="1"/>
</dbReference>
<accession>A0A1A9I7H9</accession>
<proteinExistence type="inferred from homology"/>
<dbReference type="KEGG" id="nia:A8C56_01575"/>
<dbReference type="PANTHER" id="PTHR11705">
    <property type="entry name" value="PROTEASE FAMILY M14 CARBOXYPEPTIDASE A,B"/>
    <property type="match status" value="1"/>
</dbReference>
<dbReference type="GO" id="GO:0006508">
    <property type="term" value="P:proteolysis"/>
    <property type="evidence" value="ECO:0007669"/>
    <property type="project" value="UniProtKB-KW"/>
</dbReference>
<feature type="domain" description="Peptidase M14" evidence="7">
    <location>
        <begin position="53"/>
        <end position="211"/>
    </location>
</feature>
<dbReference type="InterPro" id="IPR000834">
    <property type="entry name" value="Peptidase_M14"/>
</dbReference>
<evidence type="ECO:0000256" key="5">
    <source>
        <dbReference type="ARBA" id="ARBA00022833"/>
    </source>
</evidence>
<reference evidence="8 9" key="1">
    <citation type="submission" date="2016-05" db="EMBL/GenBank/DDBJ databases">
        <title>Niabella ginsenosidivorans BS26 whole genome sequencing.</title>
        <authorList>
            <person name="Im W.T."/>
            <person name="Siddiqi M.Z."/>
        </authorList>
    </citation>
    <scope>NUCLEOTIDE SEQUENCE [LARGE SCALE GENOMIC DNA]</scope>
    <source>
        <strain evidence="8 9">BS26</strain>
    </source>
</reference>
<dbReference type="SUPFAM" id="SSF53187">
    <property type="entry name" value="Zn-dependent exopeptidases"/>
    <property type="match status" value="1"/>
</dbReference>
<dbReference type="GO" id="GO:0008270">
    <property type="term" value="F:zinc ion binding"/>
    <property type="evidence" value="ECO:0007669"/>
    <property type="project" value="InterPro"/>
</dbReference>
<dbReference type="GO" id="GO:0004181">
    <property type="term" value="F:metallocarboxypeptidase activity"/>
    <property type="evidence" value="ECO:0007669"/>
    <property type="project" value="InterPro"/>
</dbReference>
<keyword evidence="3" id="KW-0645">Protease</keyword>
<sequence length="908" mass="101712">MVKRKIIGSFLLLTVFVLNTVAQKITSPKEFFGFNIGDNYRLANYSQTEKYFQLVTKQSERALITEIGKTEEGRTQYMMIVSSPENLKHLEAYRQISQKLARAEISASEAAALAQKGKAVVWIDGGLHATETVGSQQLIQLYYELLTRNDAEMKHILDHVIILLSEVNPDGQELVANWYMQEKDSSKRNMLIPRVYNKYIGHDNNRDFYMMNMKETQNITRQHYLEWMPQIIYNHHQSGPAGSVIAGPPYRAPFNYDYDPLLMTQIDGVAASMINRLNVENKPGYTRLEGSSFNGWWDGGLRTAPYYHNMIGLLTEIIGNPTPSAIPLVPKRLLPDNATPFPVMPQAWTFQKSIDYSMSLNYGVLDYAARMKDKLLYNIYQMGRNSIKKGSEDTWTVQSYKIDTLLAAYERDRKSGRAKDNVSGWGERSLPVSYFDQYIKAKELRDPRGYIIPADQPDFPTAVRFINALLQSGLKVFRSTGAFSVAGKSYPEGSYIVKTNQAFRPHVLDMFEPQNYPNDFQYPGGPPIRPYDVTGWTLAFQMGIQFDRIMEDFSGPFEQVPYGNLQTPPALAIPAARDGFLLSAAVNNSFILVNDLLKAGVDVFRVKDAIQGLPAGSFYIPAKGFAVLKTGNTALGVPIMAASAVPGNKEKINKARIALFDYYGGSIPSGWTRWLLEQFHYSFTVIYPQDIDAGNLKDKYDVILFMNDGLPAADTTAATRRRTGPKPDRVPQEYQKMLGSFTLEKSLPQVKAFLEGGGKVITTGNNTALAYHLKLPVTNALVKTNKEGKTVPLKGDEYYIPTSILEVNINTGSPANYGLPSTTDIVFNNSPVFKLPAPSDRIEVLASFDSNRDALRSGWAWGQSYLKGGIAAFKATVNKGVFYAFGPEITFRGQAHGTFKMLFNELYQ</sequence>
<dbReference type="EMBL" id="CP015772">
    <property type="protein sequence ID" value="ANH83638.1"/>
    <property type="molecule type" value="Genomic_DNA"/>
</dbReference>
<dbReference type="Proteomes" id="UP000077667">
    <property type="component" value="Chromosome"/>
</dbReference>
<comment type="similarity">
    <text evidence="2">Belongs to the peptidase M14 family.</text>
</comment>